<dbReference type="EMBL" id="CAIX01000202">
    <property type="protein sequence ID" value="CCI48043.1"/>
    <property type="molecule type" value="Genomic_DNA"/>
</dbReference>
<dbReference type="AlphaFoldDB" id="A0A024GMP5"/>
<gene>
    <name evidence="3" type="ORF">BN9_090920</name>
</gene>
<comment type="caution">
    <text evidence="3">The sequence shown here is derived from an EMBL/GenBank/DDBJ whole genome shotgun (WGS) entry which is preliminary data.</text>
</comment>
<evidence type="ECO:0000313" key="4">
    <source>
        <dbReference type="Proteomes" id="UP000053237"/>
    </source>
</evidence>
<dbReference type="InterPro" id="IPR015915">
    <property type="entry name" value="Kelch-typ_b-propeller"/>
</dbReference>
<proteinExistence type="predicted"/>
<evidence type="ECO:0000256" key="2">
    <source>
        <dbReference type="SAM" id="SignalP"/>
    </source>
</evidence>
<evidence type="ECO:0008006" key="5">
    <source>
        <dbReference type="Google" id="ProtNLM"/>
    </source>
</evidence>
<keyword evidence="1" id="KW-0472">Membrane</keyword>
<keyword evidence="1" id="KW-0812">Transmembrane</keyword>
<organism evidence="3 4">
    <name type="scientific">Albugo candida</name>
    <dbReference type="NCBI Taxonomy" id="65357"/>
    <lineage>
        <taxon>Eukaryota</taxon>
        <taxon>Sar</taxon>
        <taxon>Stramenopiles</taxon>
        <taxon>Oomycota</taxon>
        <taxon>Peronosporomycetes</taxon>
        <taxon>Albuginales</taxon>
        <taxon>Albuginaceae</taxon>
        <taxon>Albugo</taxon>
    </lineage>
</organism>
<feature type="signal peptide" evidence="2">
    <location>
        <begin position="1"/>
        <end position="22"/>
    </location>
</feature>
<name>A0A024GMP5_9STRA</name>
<protein>
    <recommendedName>
        <fullName evidence="5">Fibronectin type-III domain-containing protein</fullName>
    </recommendedName>
</protein>
<sequence>MLSLCNWLSLYHIASIWVGIYGSNWAQLSGDAHSNSLIVERTPWANRHGHAVATFDSTQDVAKVDGRTPRLFLIGGDSSTQTSYDLRAYPGGGALRNDVWILSNIEMEPMLKQVRAEGRSDTVAQTIVHSTWTEVNGGRRPPDGVTYDEWIACALNPWVSYTVEGCNDLSNPPGMYLADIMFSPRRNFAAVVFKDELFILGGRARDHRPLPQDQLRGGVRTLRSDRHRWREYAVLKNDVWKSNDNGVTWKLVTPGCKAPQANLVHKNGDVKYKCQRDSDCERGATCTLFGNTTSTCTCNMWSPREYHSVSVFNNAIYLSGGYADVQQSTCGSENAACGGGYRAYMQDVWRSVDGANWEALNVSSAFPGRGEHTMTSFQGSLYIMGGRTGNTQSDSRSALLNDIWKSTDGALWAIENSQASWSPRAKHSVLVVPGDSEELLLMFGESEEGVLGDVWSWKGGKTAADITSFIQDFSSSTPQADYVHGNSEIRSLKTMTEEVALIMNAAGIDTIQELASISFDTTIQLRQQVSTTCDFIFLAKYIQKMCDVSSHQIDFIQVEQTSSIPTTEWDGCSHHGKRAKNIKTGRLYWPDVGGIDQVEFIRDPRDDAYRSTCRWNPPARTGQAAVVFQGKPLVLGGLLAANTYDNDVWFRIAELPKAQFTLVPRSHSSDTVFQFVSDVPGCTFQYHVLDVKEKLVVRGWTSTLSNIDYSKWLRPGLYRFRVRAVDPSGNADAEFGNGRNEHIWKYNRKIPYALIFGLLGAFLVICIGSWMEWKKWKRRKAMERYALQRLRRKKSNTSQLVEQSDRSLANSLKGAVLKGKYTLKKDTARLYRMRPNNRILATG</sequence>
<dbReference type="Gene3D" id="2.120.10.80">
    <property type="entry name" value="Kelch-type beta propeller"/>
    <property type="match status" value="2"/>
</dbReference>
<reference evidence="3 4" key="1">
    <citation type="submission" date="2012-05" db="EMBL/GenBank/DDBJ databases">
        <title>Recombination and specialization in a pathogen metapopulation.</title>
        <authorList>
            <person name="Gardiner A."/>
            <person name="Kemen E."/>
            <person name="Schultz-Larsen T."/>
            <person name="MacLean D."/>
            <person name="Van Oosterhout C."/>
            <person name="Jones J.D.G."/>
        </authorList>
    </citation>
    <scope>NUCLEOTIDE SEQUENCE [LARGE SCALE GENOMIC DNA]</scope>
    <source>
        <strain evidence="3 4">Ac Nc2</strain>
    </source>
</reference>
<dbReference type="InParanoid" id="A0A024GMP5"/>
<feature type="chain" id="PRO_5001529594" description="Fibronectin type-III domain-containing protein" evidence="2">
    <location>
        <begin position="23"/>
        <end position="843"/>
    </location>
</feature>
<evidence type="ECO:0000313" key="3">
    <source>
        <dbReference type="EMBL" id="CCI48043.1"/>
    </source>
</evidence>
<keyword evidence="2" id="KW-0732">Signal</keyword>
<dbReference type="SUPFAM" id="SSF117281">
    <property type="entry name" value="Kelch motif"/>
    <property type="match status" value="1"/>
</dbReference>
<dbReference type="OrthoDB" id="68380at2759"/>
<dbReference type="InterPro" id="IPR011043">
    <property type="entry name" value="Gal_Oxase/kelch_b-propeller"/>
</dbReference>
<keyword evidence="4" id="KW-1185">Reference proteome</keyword>
<accession>A0A024GMP5</accession>
<evidence type="ECO:0000256" key="1">
    <source>
        <dbReference type="SAM" id="Phobius"/>
    </source>
</evidence>
<keyword evidence="1" id="KW-1133">Transmembrane helix</keyword>
<dbReference type="PANTHER" id="PTHR23244">
    <property type="entry name" value="KELCH REPEAT DOMAIN"/>
    <property type="match status" value="1"/>
</dbReference>
<feature type="transmembrane region" description="Helical" evidence="1">
    <location>
        <begin position="750"/>
        <end position="770"/>
    </location>
</feature>
<dbReference type="Proteomes" id="UP000053237">
    <property type="component" value="Unassembled WGS sequence"/>
</dbReference>
<dbReference type="SUPFAM" id="SSF50965">
    <property type="entry name" value="Galactose oxidase, central domain"/>
    <property type="match status" value="1"/>
</dbReference>